<dbReference type="PANTHER" id="PTHR24238:SF47">
    <property type="entry name" value="ECDYSTEROIDS_DOPAMINE RECEPTOR-RELATED"/>
    <property type="match status" value="1"/>
</dbReference>
<reference evidence="11" key="3">
    <citation type="submission" date="2023-05" db="EMBL/GenBank/DDBJ databases">
        <authorList>
            <person name="Smith C.H."/>
        </authorList>
    </citation>
    <scope>NUCLEOTIDE SEQUENCE</scope>
    <source>
        <strain evidence="11">CHS0354</strain>
        <tissue evidence="11">Mantle</tissue>
    </source>
</reference>
<evidence type="ECO:0000313" key="11">
    <source>
        <dbReference type="EMBL" id="KAK3609664.1"/>
    </source>
</evidence>
<gene>
    <name evidence="11" type="ORF">CHS0354_035950</name>
</gene>
<keyword evidence="3 9" id="KW-1133">Transmembrane helix</keyword>
<dbReference type="EMBL" id="JAEAOA010002099">
    <property type="protein sequence ID" value="KAK3609664.1"/>
    <property type="molecule type" value="Genomic_DNA"/>
</dbReference>
<feature type="domain" description="G-protein coupled receptors family 1 profile" evidence="10">
    <location>
        <begin position="41"/>
        <end position="364"/>
    </location>
</feature>
<evidence type="ECO:0000256" key="7">
    <source>
        <dbReference type="ARBA" id="ARBA00023224"/>
    </source>
</evidence>
<dbReference type="PANTHER" id="PTHR24238">
    <property type="entry name" value="G-PROTEIN COUPLED RECEPTOR"/>
    <property type="match status" value="1"/>
</dbReference>
<evidence type="ECO:0000256" key="6">
    <source>
        <dbReference type="ARBA" id="ARBA00023170"/>
    </source>
</evidence>
<dbReference type="SUPFAM" id="SSF81321">
    <property type="entry name" value="Family A G protein-coupled receptor-like"/>
    <property type="match status" value="1"/>
</dbReference>
<evidence type="ECO:0000313" key="12">
    <source>
        <dbReference type="Proteomes" id="UP001195483"/>
    </source>
</evidence>
<proteinExistence type="inferred from homology"/>
<reference evidence="11" key="1">
    <citation type="journal article" date="2021" name="Genome Biol. Evol.">
        <title>A High-Quality Reference Genome for a Parasitic Bivalve with Doubly Uniparental Inheritance (Bivalvia: Unionida).</title>
        <authorList>
            <person name="Smith C.H."/>
        </authorList>
    </citation>
    <scope>NUCLEOTIDE SEQUENCE</scope>
    <source>
        <strain evidence="11">CHS0354</strain>
    </source>
</reference>
<comment type="caution">
    <text evidence="11">The sequence shown here is derived from an EMBL/GenBank/DDBJ whole genome shotgun (WGS) entry which is preliminary data.</text>
</comment>
<comment type="subcellular location">
    <subcellularLocation>
        <location evidence="1">Membrane</location>
        <topology evidence="1">Multi-pass membrane protein</topology>
    </subcellularLocation>
</comment>
<comment type="similarity">
    <text evidence="8">Belongs to the G-protein coupled receptor 1 family.</text>
</comment>
<dbReference type="Proteomes" id="UP001195483">
    <property type="component" value="Unassembled WGS sequence"/>
</dbReference>
<dbReference type="InterPro" id="IPR000276">
    <property type="entry name" value="GPCR_Rhodpsn"/>
</dbReference>
<dbReference type="GO" id="GO:0004930">
    <property type="term" value="F:G protein-coupled receptor activity"/>
    <property type="evidence" value="ECO:0007669"/>
    <property type="project" value="UniProtKB-KW"/>
</dbReference>
<dbReference type="PRINTS" id="PR00237">
    <property type="entry name" value="GPCRRHODOPSN"/>
</dbReference>
<feature type="transmembrane region" description="Helical" evidence="9">
    <location>
        <begin position="103"/>
        <end position="119"/>
    </location>
</feature>
<sequence>MSDVNNSSLHETLDNLNTRYASALLPLSIIFGFLAFAGLVGNTIVLLVFSLSHEYNKSNFKVFALFLGIIDLVTCITIIPAEIAKHRHYFAFENGAVCKVKCFLNVFGSGASALTLLLISVERFRRVCKPFSVQIRTRLVIRLCFVLLLFALLLACPAAVMCGIEEASMKNFQGRPTKVYVCAADERYRFSVWRPIYKVSIAILLGVVSATCIVMYIFVGRTIIKTRGRRLGFDSFRIRGKKVEEDADLKINKVTEGQNDIEPKGPEAIKETNPRRSSTVSRIINITRRKLSSQSTDSERIGRFPYKTIIWFVLTIIFIVSYAVYVALSFNPYVIIGLSPRLFTLYSFFFRLYIINSVINPLIYALLDSRFRRSCKRLLLERLSLQ</sequence>
<dbReference type="CDD" id="cd00637">
    <property type="entry name" value="7tm_classA_rhodopsin-like"/>
    <property type="match status" value="1"/>
</dbReference>
<evidence type="ECO:0000256" key="8">
    <source>
        <dbReference type="RuleBase" id="RU000688"/>
    </source>
</evidence>
<feature type="transmembrane region" description="Helical" evidence="9">
    <location>
        <begin position="139"/>
        <end position="160"/>
    </location>
</feature>
<dbReference type="Pfam" id="PF00001">
    <property type="entry name" value="7tm_1"/>
    <property type="match status" value="1"/>
</dbReference>
<keyword evidence="4 8" id="KW-0297">G-protein coupled receptor</keyword>
<feature type="transmembrane region" description="Helical" evidence="9">
    <location>
        <begin position="196"/>
        <end position="219"/>
    </location>
</feature>
<evidence type="ECO:0000256" key="3">
    <source>
        <dbReference type="ARBA" id="ARBA00022989"/>
    </source>
</evidence>
<name>A0AAE0TGQ8_9BIVA</name>
<keyword evidence="12" id="KW-1185">Reference proteome</keyword>
<keyword evidence="6 8" id="KW-0675">Receptor</keyword>
<keyword evidence="2 8" id="KW-0812">Transmembrane</keyword>
<feature type="transmembrane region" description="Helical" evidence="9">
    <location>
        <begin position="309"/>
        <end position="328"/>
    </location>
</feature>
<feature type="transmembrane region" description="Helical" evidence="9">
    <location>
        <begin position="348"/>
        <end position="367"/>
    </location>
</feature>
<protein>
    <recommendedName>
        <fullName evidence="10">G-protein coupled receptors family 1 profile domain-containing protein</fullName>
    </recommendedName>
</protein>
<evidence type="ECO:0000256" key="2">
    <source>
        <dbReference type="ARBA" id="ARBA00022692"/>
    </source>
</evidence>
<dbReference type="PROSITE" id="PS50262">
    <property type="entry name" value="G_PROTEIN_RECEP_F1_2"/>
    <property type="match status" value="1"/>
</dbReference>
<dbReference type="PROSITE" id="PS00237">
    <property type="entry name" value="G_PROTEIN_RECEP_F1_1"/>
    <property type="match status" value="1"/>
</dbReference>
<evidence type="ECO:0000256" key="1">
    <source>
        <dbReference type="ARBA" id="ARBA00004141"/>
    </source>
</evidence>
<feature type="transmembrane region" description="Helical" evidence="9">
    <location>
        <begin position="20"/>
        <end position="50"/>
    </location>
</feature>
<dbReference type="Gene3D" id="1.20.1070.10">
    <property type="entry name" value="Rhodopsin 7-helix transmembrane proteins"/>
    <property type="match status" value="1"/>
</dbReference>
<dbReference type="GO" id="GO:0016020">
    <property type="term" value="C:membrane"/>
    <property type="evidence" value="ECO:0007669"/>
    <property type="project" value="UniProtKB-SubCell"/>
</dbReference>
<organism evidence="11 12">
    <name type="scientific">Potamilus streckersoni</name>
    <dbReference type="NCBI Taxonomy" id="2493646"/>
    <lineage>
        <taxon>Eukaryota</taxon>
        <taxon>Metazoa</taxon>
        <taxon>Spiralia</taxon>
        <taxon>Lophotrochozoa</taxon>
        <taxon>Mollusca</taxon>
        <taxon>Bivalvia</taxon>
        <taxon>Autobranchia</taxon>
        <taxon>Heteroconchia</taxon>
        <taxon>Palaeoheterodonta</taxon>
        <taxon>Unionida</taxon>
        <taxon>Unionoidea</taxon>
        <taxon>Unionidae</taxon>
        <taxon>Ambleminae</taxon>
        <taxon>Lampsilini</taxon>
        <taxon>Potamilus</taxon>
    </lineage>
</organism>
<reference evidence="11" key="2">
    <citation type="journal article" date="2021" name="Genome Biol. Evol.">
        <title>Developing a high-quality reference genome for a parasitic bivalve with doubly uniparental inheritance (Bivalvia: Unionida).</title>
        <authorList>
            <person name="Smith C.H."/>
        </authorList>
    </citation>
    <scope>NUCLEOTIDE SEQUENCE</scope>
    <source>
        <strain evidence="11">CHS0354</strain>
        <tissue evidence="11">Mantle</tissue>
    </source>
</reference>
<evidence type="ECO:0000256" key="9">
    <source>
        <dbReference type="SAM" id="Phobius"/>
    </source>
</evidence>
<keyword evidence="5 9" id="KW-0472">Membrane</keyword>
<evidence type="ECO:0000259" key="10">
    <source>
        <dbReference type="PROSITE" id="PS50262"/>
    </source>
</evidence>
<evidence type="ECO:0000256" key="5">
    <source>
        <dbReference type="ARBA" id="ARBA00023136"/>
    </source>
</evidence>
<evidence type="ECO:0000256" key="4">
    <source>
        <dbReference type="ARBA" id="ARBA00023040"/>
    </source>
</evidence>
<keyword evidence="7 8" id="KW-0807">Transducer</keyword>
<dbReference type="InterPro" id="IPR017452">
    <property type="entry name" value="GPCR_Rhodpsn_7TM"/>
</dbReference>
<dbReference type="AlphaFoldDB" id="A0AAE0TGQ8"/>
<accession>A0AAE0TGQ8</accession>
<feature type="transmembrane region" description="Helical" evidence="9">
    <location>
        <begin position="62"/>
        <end position="83"/>
    </location>
</feature>